<gene>
    <name evidence="1" type="ORF">SAMN05445850_0759</name>
</gene>
<reference evidence="2" key="1">
    <citation type="submission" date="2016-10" db="EMBL/GenBank/DDBJ databases">
        <authorList>
            <person name="Varghese N."/>
            <person name="Submissions S."/>
        </authorList>
    </citation>
    <scope>NUCLEOTIDE SEQUENCE [LARGE SCALE GENOMIC DNA]</scope>
    <source>
        <strain evidence="2">DUS833</strain>
    </source>
</reference>
<organism evidence="1 2">
    <name type="scientific">Paraburkholderia tuberum</name>
    <dbReference type="NCBI Taxonomy" id="157910"/>
    <lineage>
        <taxon>Bacteria</taxon>
        <taxon>Pseudomonadati</taxon>
        <taxon>Pseudomonadota</taxon>
        <taxon>Betaproteobacteria</taxon>
        <taxon>Burkholderiales</taxon>
        <taxon>Burkholderiaceae</taxon>
        <taxon>Paraburkholderia</taxon>
    </lineage>
</organism>
<proteinExistence type="predicted"/>
<evidence type="ECO:0000313" key="2">
    <source>
        <dbReference type="Proteomes" id="UP000199365"/>
    </source>
</evidence>
<dbReference type="EMBL" id="FNKX01000001">
    <property type="protein sequence ID" value="SDQ47989.1"/>
    <property type="molecule type" value="Genomic_DNA"/>
</dbReference>
<protein>
    <submittedName>
        <fullName evidence="1">Uncharacterized protein</fullName>
    </submittedName>
</protein>
<dbReference type="AlphaFoldDB" id="A0A1H1B7U4"/>
<sequence>MTESIHAYIPCTVLDCVHKQVDQQLADAGAVSLAGSLARHAHVDPCIRIRSAYLICRIVADTPDVPRREVHWKRVTQAGMREDEKIVNHPLHAHGAALRDRH</sequence>
<dbReference type="RefSeq" id="WP_244168781.1">
    <property type="nucleotide sequence ID" value="NZ_FNKX01000001.1"/>
</dbReference>
<name>A0A1H1B7U4_9BURK</name>
<dbReference type="Proteomes" id="UP000199365">
    <property type="component" value="Unassembled WGS sequence"/>
</dbReference>
<evidence type="ECO:0000313" key="1">
    <source>
        <dbReference type="EMBL" id="SDQ47989.1"/>
    </source>
</evidence>
<accession>A0A1H1B7U4</accession>
<keyword evidence="2" id="KW-1185">Reference proteome</keyword>